<organism evidence="2 3">
    <name type="scientific">Mycoemilia scoparia</name>
    <dbReference type="NCBI Taxonomy" id="417184"/>
    <lineage>
        <taxon>Eukaryota</taxon>
        <taxon>Fungi</taxon>
        <taxon>Fungi incertae sedis</taxon>
        <taxon>Zoopagomycota</taxon>
        <taxon>Kickxellomycotina</taxon>
        <taxon>Kickxellomycetes</taxon>
        <taxon>Kickxellales</taxon>
        <taxon>Kickxellaceae</taxon>
        <taxon>Mycoemilia</taxon>
    </lineage>
</organism>
<gene>
    <name evidence="2" type="ORF">H4219_004039</name>
</gene>
<accession>A0A9W7ZXC6</accession>
<dbReference type="EMBL" id="JANBPU010000121">
    <property type="protein sequence ID" value="KAJ1915978.1"/>
    <property type="molecule type" value="Genomic_DNA"/>
</dbReference>
<feature type="transmembrane region" description="Helical" evidence="1">
    <location>
        <begin position="277"/>
        <end position="298"/>
    </location>
</feature>
<feature type="transmembrane region" description="Helical" evidence="1">
    <location>
        <begin position="310"/>
        <end position="330"/>
    </location>
</feature>
<protein>
    <submittedName>
        <fullName evidence="2">Uncharacterized protein</fullName>
    </submittedName>
</protein>
<evidence type="ECO:0000313" key="3">
    <source>
        <dbReference type="Proteomes" id="UP001150538"/>
    </source>
</evidence>
<keyword evidence="1" id="KW-0472">Membrane</keyword>
<keyword evidence="1" id="KW-1133">Transmembrane helix</keyword>
<name>A0A9W7ZXC6_9FUNG</name>
<dbReference type="AlphaFoldDB" id="A0A9W7ZXC6"/>
<comment type="caution">
    <text evidence="2">The sequence shown here is derived from an EMBL/GenBank/DDBJ whole genome shotgun (WGS) entry which is preliminary data.</text>
</comment>
<sequence>MAQSTYPRLRALPGIQGPSLTRLVPFYRSCYLHSTSRQLSSSSVIPNISAIRHSPRPRRLAVQPEGSGLLYRNTCISLLKVDNKLYSTQSDPRKPKKSHIPNAAPSFEEFEEYAENLMKHSSIQPLTQADLHYAFESCQRILKAEISSSGYYATLPTSLAKAKGARALELADRLFQNAWRTESLNSPRTLNQYLNLHALAGDAAKTQTLYRKLFTYRCQPNQDTFQILIRALLSMARNARLAGEEDISQKIQLLQFPCPADVIHEALNRSRKLRRRVFYLEAGVYTGLAVFAGKWIWLAVGAINTIPPDYRGVVSAVMTMGTIIVLRLGFSQFRRINSDIPLMRQLREKSPESAAPQYHYYYSPLIDETERPSMKETLWGHIKAWFISIGDAFGVGRMKLRETRDLHNRLVSNWLKLIVNEFPSERSLRQWWKYVDDDLAKSCLSITFADASRFIILADKLNCFELMPKMFRLIATGEQHRLQVHHSNSIQDSRSTVRTRPSELLVVLINEIQSRPRVPSLPEIEVVKEVVSLLGQHKRPLNLSLYKSLFGFAAHINDMDLALEWANNMKLNISPIPNWPYSHSLKPTNDVTYALHPLLDFMLKKLPPYNIQATDDPLAAENSSDRPMSAKKNPFRYEFPIITYLLDLYSSHIMVPYNLYRCLTSLVYKIHYQAKSEANKPGQQPSAELQYQHFQAIFQRWLESAANIAIQVHAEHPYDCILGTDVEALLDLFASAMRYGSLSSTTTAAATSHTQTFNMFSLRVFKLATDTLGSLGMLTLTGPKHASQEFTHQTIKLFSTIALNKNIGSSGNDDAALKEILGSILGPNQTAIGIAIMYMKQANTLNLAIDYETQKLFYNSLKANNRLNECSLRDLNFHVSDQGTNKTKEFKNANSDLSSLLDTFYKS</sequence>
<reference evidence="2" key="1">
    <citation type="submission" date="2022-07" db="EMBL/GenBank/DDBJ databases">
        <title>Phylogenomic reconstructions and comparative analyses of Kickxellomycotina fungi.</title>
        <authorList>
            <person name="Reynolds N.K."/>
            <person name="Stajich J.E."/>
            <person name="Barry K."/>
            <person name="Grigoriev I.V."/>
            <person name="Crous P."/>
            <person name="Smith M.E."/>
        </authorList>
    </citation>
    <scope>NUCLEOTIDE SEQUENCE</scope>
    <source>
        <strain evidence="2">NBRC 100468</strain>
    </source>
</reference>
<keyword evidence="1" id="KW-0812">Transmembrane</keyword>
<dbReference type="Proteomes" id="UP001150538">
    <property type="component" value="Unassembled WGS sequence"/>
</dbReference>
<proteinExistence type="predicted"/>
<evidence type="ECO:0000313" key="2">
    <source>
        <dbReference type="EMBL" id="KAJ1915978.1"/>
    </source>
</evidence>
<keyword evidence="3" id="KW-1185">Reference proteome</keyword>
<evidence type="ECO:0000256" key="1">
    <source>
        <dbReference type="SAM" id="Phobius"/>
    </source>
</evidence>